<reference evidence="3" key="1">
    <citation type="journal article" date="2016" name="Nat. Commun.">
        <title>Genome analysis of three Pneumocystis species reveals adaptation mechanisms to life exclusively in mammalian hosts.</title>
        <authorList>
            <person name="Ma L."/>
            <person name="Chen Z."/>
            <person name="Huang D.W."/>
            <person name="Kutty G."/>
            <person name="Ishihara M."/>
            <person name="Wang H."/>
            <person name="Abouelleil A."/>
            <person name="Bishop L."/>
            <person name="Davey E."/>
            <person name="Deng R."/>
            <person name="Deng X."/>
            <person name="Fan L."/>
            <person name="Fantoni G."/>
            <person name="Fitzgerald M."/>
            <person name="Gogineni E."/>
            <person name="Goldberg J.M."/>
            <person name="Handley G."/>
            <person name="Hu X."/>
            <person name="Huber C."/>
            <person name="Jiao X."/>
            <person name="Jones K."/>
            <person name="Levin J.Z."/>
            <person name="Liu Y."/>
            <person name="Macdonald P."/>
            <person name="Melnikov A."/>
            <person name="Raley C."/>
            <person name="Sassi M."/>
            <person name="Sherman B.T."/>
            <person name="Song X."/>
            <person name="Sykes S."/>
            <person name="Tran B."/>
            <person name="Walsh L."/>
            <person name="Xia Y."/>
            <person name="Yang J."/>
            <person name="Young S."/>
            <person name="Zeng Q."/>
            <person name="Zheng X."/>
            <person name="Stephens R."/>
            <person name="Nusbaum C."/>
            <person name="Birren B.W."/>
            <person name="Azadi P."/>
            <person name="Lempicki R.A."/>
            <person name="Cuomo C.A."/>
            <person name="Kovacs J.A."/>
        </authorList>
    </citation>
    <scope>NUCLEOTIDE SEQUENCE [LARGE SCALE GENOMIC DNA]</scope>
    <source>
        <strain evidence="3">B123</strain>
    </source>
</reference>
<dbReference type="EMBL" id="AFWA02000007">
    <property type="protein sequence ID" value="EMR08826.1"/>
    <property type="molecule type" value="Genomic_DNA"/>
</dbReference>
<protein>
    <submittedName>
        <fullName evidence="2">Uncharacterized protein</fullName>
    </submittedName>
</protein>
<sequence>MDILPHNDPESSSLEDLEPSLLENLDSIELEKLENEAINICSQHYNRNLYQFYINQADIQDQIQAKYQADTLRDTYEKYPLHLYDRIHVQDNIYRENIQKDILFLDTKNTFYNSIHSDFFNIDKHDRINQWDNMYQPSNMSPRDKYEKLVSWDKQILKAEEMQVVDAKGTVLQDEITKSQSYIRSFQLERDEFKVVARSKSKELVMTQTLFDKKQQLYTSPIENLQKQYVFSSEKHIVTQKEMEDNLNQVLTENRFQKKGLQEVEELITQFEYPKKQVNCSFNMPFEFPTKKAFESEEKVIDSPVKRKRRSKKYVSLDNTVHEYEYVMGNYYLKNNENLELRVISKAIFQQINDNKKLQFIEELFDYRIDYIFKYNDSTIFDILSSYTLPGFSVSVSSIVVKFITRSLTTLNPVLVFLFYLMDYVMVIWKICLEKNYKEPIRYMVSFVHFMFVFQLHIFNELVNVDKIEFLLMLLQNTIMEYMAVTKEIKVFGYIDEFVIQKCLEILNIIVSLSQENTQIVYKISLFLEFNQILILLNPLHNLLFIKKTLKFLNKCILLNCIQYTVKKDDLICFSDYFSKILDIVSRYLTEKYENYDIFERMDLKLETVMFLNTIISASVNGKDLLSLNVVVVSQLCRCLAELISLHDTSEISRQRINLIQSIVFILHEIISPINISLHFAQPWTRYAYIVSMTRLSFAEDEDDHGKDIFNDRTIEFARDLLEIVVDSEEGNELYGLFNISN</sequence>
<dbReference type="RefSeq" id="XP_007874632.1">
    <property type="nucleotide sequence ID" value="XM_007876441.1"/>
</dbReference>
<evidence type="ECO:0000313" key="3">
    <source>
        <dbReference type="Proteomes" id="UP000011958"/>
    </source>
</evidence>
<feature type="transmembrane region" description="Helical" evidence="1">
    <location>
        <begin position="411"/>
        <end position="429"/>
    </location>
</feature>
<dbReference type="HOGENOM" id="CLU_448426_0_0_1"/>
<keyword evidence="1" id="KW-0472">Membrane</keyword>
<dbReference type="GeneID" id="19896305"/>
<name>M7NNZ7_PNEMU</name>
<dbReference type="STRING" id="1069680.M7NNZ7"/>
<dbReference type="AlphaFoldDB" id="M7NNZ7"/>
<dbReference type="Proteomes" id="UP000011958">
    <property type="component" value="Unassembled WGS sequence"/>
</dbReference>
<organism evidence="2 3">
    <name type="scientific">Pneumocystis murina (strain B123)</name>
    <name type="common">Mouse pneumocystis pneumonia agent</name>
    <name type="synonym">Pneumocystis carinii f. sp. muris</name>
    <dbReference type="NCBI Taxonomy" id="1069680"/>
    <lineage>
        <taxon>Eukaryota</taxon>
        <taxon>Fungi</taxon>
        <taxon>Dikarya</taxon>
        <taxon>Ascomycota</taxon>
        <taxon>Taphrinomycotina</taxon>
        <taxon>Pneumocystomycetes</taxon>
        <taxon>Pneumocystaceae</taxon>
        <taxon>Pneumocystis</taxon>
    </lineage>
</organism>
<accession>M7NNZ7</accession>
<dbReference type="OrthoDB" id="5245063at2759"/>
<keyword evidence="1" id="KW-1133">Transmembrane helix</keyword>
<comment type="caution">
    <text evidence="2">The sequence shown here is derived from an EMBL/GenBank/DDBJ whole genome shotgun (WGS) entry which is preliminary data.</text>
</comment>
<proteinExistence type="predicted"/>
<keyword evidence="1" id="KW-0812">Transmembrane</keyword>
<evidence type="ECO:0000313" key="2">
    <source>
        <dbReference type="EMBL" id="EMR08826.1"/>
    </source>
</evidence>
<dbReference type="VEuPathDB" id="FungiDB:PNEG_02614"/>
<evidence type="ECO:0000256" key="1">
    <source>
        <dbReference type="SAM" id="Phobius"/>
    </source>
</evidence>
<gene>
    <name evidence="2" type="ORF">PNEG_02614</name>
</gene>
<keyword evidence="3" id="KW-1185">Reference proteome</keyword>
<feature type="transmembrane region" description="Helical" evidence="1">
    <location>
        <begin position="441"/>
        <end position="459"/>
    </location>
</feature>